<dbReference type="PRINTS" id="PR00759">
    <property type="entry name" value="BASICPTASE"/>
</dbReference>
<feature type="domain" description="BPTI/Kunitz inhibitor" evidence="2">
    <location>
        <begin position="409"/>
        <end position="459"/>
    </location>
</feature>
<organism evidence="3 4">
    <name type="scientific">Strongyloides venezuelensis</name>
    <name type="common">Threadworm</name>
    <dbReference type="NCBI Taxonomy" id="75913"/>
    <lineage>
        <taxon>Eukaryota</taxon>
        <taxon>Metazoa</taxon>
        <taxon>Ecdysozoa</taxon>
        <taxon>Nematoda</taxon>
        <taxon>Chromadorea</taxon>
        <taxon>Rhabditida</taxon>
        <taxon>Tylenchina</taxon>
        <taxon>Panagrolaimomorpha</taxon>
        <taxon>Strongyloidoidea</taxon>
        <taxon>Strongyloididae</taxon>
        <taxon>Strongyloides</taxon>
    </lineage>
</organism>
<evidence type="ECO:0000256" key="1">
    <source>
        <dbReference type="SAM" id="Phobius"/>
    </source>
</evidence>
<dbReference type="Gene3D" id="4.10.410.10">
    <property type="entry name" value="Pancreatic trypsin inhibitor Kunitz domain"/>
    <property type="match status" value="15"/>
</dbReference>
<feature type="domain" description="BPTI/Kunitz inhibitor" evidence="2">
    <location>
        <begin position="1150"/>
        <end position="1214"/>
    </location>
</feature>
<evidence type="ECO:0000313" key="3">
    <source>
        <dbReference type="Proteomes" id="UP000035680"/>
    </source>
</evidence>
<dbReference type="PANTHER" id="PTHR46339:SF1">
    <property type="entry name" value="BPTI_KUNITZ INHIBITOR DOMAIN-CONTAINING PROTEIN"/>
    <property type="match status" value="1"/>
</dbReference>
<accession>A0A0K0FZ23</accession>
<reference evidence="4" key="2">
    <citation type="submission" date="2015-08" db="UniProtKB">
        <authorList>
            <consortium name="WormBaseParasite"/>
        </authorList>
    </citation>
    <scope>IDENTIFICATION</scope>
</reference>
<feature type="domain" description="BPTI/Kunitz inhibitor" evidence="2">
    <location>
        <begin position="819"/>
        <end position="889"/>
    </location>
</feature>
<dbReference type="PANTHER" id="PTHR46339">
    <property type="entry name" value="PROTEIN CBG15282-RELATED"/>
    <property type="match status" value="1"/>
</dbReference>
<sequence>MGLLRQNSRDSFKKFFYFLTILSFFSTIIFSYDGSNQTYDDYSNYNTYSLNTQSQFSSYPQYTQTSSNNCNLPQQIGTGPYRIPRWYYNPTRQRCELFYWSGCCGNNNNFQSFQSCQTTCEGIISMPTSYLSPMLVQNIVSRPSGYQMPIDQVTNGYQLSTPSYTVTHLTNVPVVTITMPPKRVLNSDPCHQPYSPGYGDQQVPRWFYLPSANTCMKFFYYGNGGDQNNFESEITCRNKCIKNNANRINVNININNGATISSLYKTTSNSKKIITTPTPIIVVTMNNNNQNNNNNEISQIQVDPCMLKLIPGKGSTKIVRYYFDNKQFICLPFIFLGSYGNLNNFVKLEDCQETCTESPNPCANGPSVSVESLTRCTSNNQCSSDQFCHIGGSTQTTICCNKPIIIDICSQPLNIGVGTFNLQRWYYNRNTGQCQSCIYKGLQGNQNNFLTKSACENTCVINPCKSGVPYRVGGNNVQCNVNNQNVCPSGYYCHIGATAQTSVCCQALGKLNFKIKYSSSPCAEELAVGEGTYKLERFYFNNNQKKCESFIYRGSKGDSNNFITKQQCESACSYFVNPCLYGEPYMENNLKPKKCTINGSCPNNYYCHYGGSDATTVCCPAKVNSCQSVFTEGEGNDMLKRWYYNSKDRKCYIFNYKGLKGSENNFLTQKSCENSCPVWDNPCLIGEPILMINSLKPIICNPQDKNSCINTHYCHVGSTTYNNVCCPKEGNSPCTLPLNYGHGTSSLKRWYFDENKKTCLPFLYKGSRGNMNNFLCIGDCEKACPVYVDPCPNSKYLSSDKQNYIYCSLSEGCIGGFWCHYGADRETTVCCPNSSDPCKQSYAYQGYGNLKLIRWSYDVKDRMCKQFYYQGLKGNQNNFLSKGECEKRCSVYENPCKKGQPLLINERPVVCSNYNDTVCLSNRYCHFGANNINYCCPTLGGDPCNQVMDCGRGSFSLLRWYWNVAQQKCIQFTYLGQKGNQNNFVSQQACESVCYELDNPCAGGNPQMTSSNRPLQCSVTSNTCASNYWCHYGATTTTTVCCPNRVPDSDICSLPMVVGTGRDSLQRWYYDQNTKQCVRFTYTGRYGNQNNFLSQEACQSMCQVYDNVCPSGEPLLDESKTPIPCTFGSDSCGSNHWCHLGTVPGDYQCCPGQPTNPSACQGMAPDVGVLGPTGQPVTRYYYDLETMSCKTFQYLGRKGNANNFISEEDCKNLCNVFNNPCNMNIPLPPTYCTSSSQCSSDQWCHIGATAQTSICCPSEGNPCLLPLSVGNGNVAITRYYYDSSQFSCQQFTYTGSGGNANNFLTQQQCEQQCAPNPCASGMPYVGADGRAQSCTSSTNINSCPANYWCHIGADATTTVCCPNKQNNVCTLPMSTGEGNAVLERYYFDSASKSCQPFIYKGLKGNENNFLSLRACQLACQQLENPCIGQPATSLTGQILFCSATNKEACPVNFWCHLGATPETTVCCPGATNACSVPLAPGTGDAGLARWYYSTDERACVPFKYNGKRGNQNNFLSEAECNRICPEELCLLTVDSGACNNSTTRYAFDRSTQRCTAFIYSGCGGNANNFESITDCLDTCGRVGFRK</sequence>
<dbReference type="InterPro" id="IPR002223">
    <property type="entry name" value="Kunitz_BPTI"/>
</dbReference>
<keyword evidence="1" id="KW-0812">Transmembrane</keyword>
<keyword evidence="1" id="KW-1133">Transmembrane helix</keyword>
<feature type="domain" description="BPTI/Kunitz inhibitor" evidence="2">
    <location>
        <begin position="944"/>
        <end position="994"/>
    </location>
</feature>
<dbReference type="SMART" id="SM00289">
    <property type="entry name" value="WR1"/>
    <property type="match status" value="10"/>
</dbReference>
<dbReference type="PROSITE" id="PS50279">
    <property type="entry name" value="BPTI_KUNITZ_2"/>
    <property type="match status" value="15"/>
</dbReference>
<feature type="domain" description="BPTI/Kunitz inhibitor" evidence="2">
    <location>
        <begin position="1529"/>
        <end position="1579"/>
    </location>
</feature>
<feature type="domain" description="BPTI/Kunitz inhibitor" evidence="2">
    <location>
        <begin position="1369"/>
        <end position="1419"/>
    </location>
</feature>
<dbReference type="PROSITE" id="PS00280">
    <property type="entry name" value="BPTI_KUNITZ_1"/>
    <property type="match status" value="2"/>
</dbReference>
<dbReference type="SMART" id="SM00131">
    <property type="entry name" value="KU"/>
    <property type="match status" value="15"/>
</dbReference>
<feature type="domain" description="BPTI/Kunitz inhibitor" evidence="2">
    <location>
        <begin position="190"/>
        <end position="240"/>
    </location>
</feature>
<keyword evidence="3" id="KW-1185">Reference proteome</keyword>
<dbReference type="InterPro" id="IPR036880">
    <property type="entry name" value="Kunitz_BPTI_sf"/>
</dbReference>
<dbReference type="STRING" id="75913.A0A0K0FZ23"/>
<feature type="domain" description="BPTI/Kunitz inhibitor" evidence="2">
    <location>
        <begin position="522"/>
        <end position="572"/>
    </location>
</feature>
<protein>
    <submittedName>
        <fullName evidence="4">Kunitz/Bovine pancreatic trypsin inhibitor domain protein</fullName>
    </submittedName>
</protein>
<feature type="transmembrane region" description="Helical" evidence="1">
    <location>
        <begin position="15"/>
        <end position="32"/>
    </location>
</feature>
<dbReference type="CDD" id="cd00109">
    <property type="entry name" value="Kunitz-type"/>
    <property type="match status" value="2"/>
</dbReference>
<dbReference type="InterPro" id="IPR006150">
    <property type="entry name" value="Cys_repeat_1"/>
</dbReference>
<name>A0A0K0FZ23_STRVS</name>
<dbReference type="WBParaSite" id="SVE_1770000.2">
    <property type="protein sequence ID" value="SVE_1770000.2"/>
    <property type="gene ID" value="SVE_1770000"/>
</dbReference>
<dbReference type="InterPro" id="IPR020901">
    <property type="entry name" value="Prtase_inh_Kunz-CS"/>
</dbReference>
<feature type="domain" description="BPTI/Kunitz inhibitor" evidence="2">
    <location>
        <begin position="70"/>
        <end position="120"/>
    </location>
</feature>
<dbReference type="InterPro" id="IPR053014">
    <property type="entry name" value="Cuticle_assoc_divergent"/>
</dbReference>
<evidence type="ECO:0000313" key="4">
    <source>
        <dbReference type="WBParaSite" id="SVE_1770000.2"/>
    </source>
</evidence>
<dbReference type="CDD" id="cd22593">
    <property type="entry name" value="Kunitz_conkunitzin"/>
    <property type="match status" value="13"/>
</dbReference>
<keyword evidence="1" id="KW-0472">Membrane</keyword>
<evidence type="ECO:0000259" key="2">
    <source>
        <dbReference type="PROSITE" id="PS50279"/>
    </source>
</evidence>
<dbReference type="Pfam" id="PF14625">
    <property type="entry name" value="Lustrin_cystein"/>
    <property type="match status" value="10"/>
</dbReference>
<dbReference type="InterPro" id="IPR028150">
    <property type="entry name" value="Lustrin_cystein"/>
</dbReference>
<dbReference type="Proteomes" id="UP000035680">
    <property type="component" value="Unassembled WGS sequence"/>
</dbReference>
<dbReference type="SUPFAM" id="SSF57362">
    <property type="entry name" value="BPTI-like"/>
    <property type="match status" value="15"/>
</dbReference>
<proteinExistence type="predicted"/>
<feature type="domain" description="BPTI/Kunitz inhibitor" evidence="2">
    <location>
        <begin position="626"/>
        <end position="676"/>
    </location>
</feature>
<dbReference type="Pfam" id="PF00014">
    <property type="entry name" value="Kunitz_BPTI"/>
    <property type="match status" value="15"/>
</dbReference>
<dbReference type="GO" id="GO:0004867">
    <property type="term" value="F:serine-type endopeptidase inhibitor activity"/>
    <property type="evidence" value="ECO:0007669"/>
    <property type="project" value="InterPro"/>
</dbReference>
<feature type="domain" description="BPTI/Kunitz inhibitor" evidence="2">
    <location>
        <begin position="305"/>
        <end position="355"/>
    </location>
</feature>
<feature type="domain" description="BPTI/Kunitz inhibitor" evidence="2">
    <location>
        <begin position="734"/>
        <end position="784"/>
    </location>
</feature>
<feature type="domain" description="BPTI/Kunitz inhibitor" evidence="2">
    <location>
        <begin position="1052"/>
        <end position="1102"/>
    </location>
</feature>
<feature type="domain" description="BPTI/Kunitz inhibitor" evidence="2">
    <location>
        <begin position="1474"/>
        <end position="1524"/>
    </location>
</feature>
<reference evidence="3" key="1">
    <citation type="submission" date="2014-07" db="EMBL/GenBank/DDBJ databases">
        <authorList>
            <person name="Martin A.A"/>
            <person name="De Silva N."/>
        </authorList>
    </citation>
    <scope>NUCLEOTIDE SEQUENCE</scope>
</reference>
<feature type="domain" description="BPTI/Kunitz inhibitor" evidence="2">
    <location>
        <begin position="1263"/>
        <end position="1313"/>
    </location>
</feature>